<dbReference type="EMBL" id="SRZB01000019">
    <property type="protein sequence ID" value="TGX98288.1"/>
    <property type="molecule type" value="Genomic_DNA"/>
</dbReference>
<evidence type="ECO:0000313" key="2">
    <source>
        <dbReference type="Proteomes" id="UP000307720"/>
    </source>
</evidence>
<dbReference type="Proteomes" id="UP000307720">
    <property type="component" value="Unassembled WGS sequence"/>
</dbReference>
<comment type="caution">
    <text evidence="1">The sequence shown here is derived from an EMBL/GenBank/DDBJ whole genome shotgun (WGS) entry which is preliminary data.</text>
</comment>
<organism evidence="1 2">
    <name type="scientific">Hominisplanchenecus murintestinalis</name>
    <dbReference type="NCBI Taxonomy" id="2941517"/>
    <lineage>
        <taxon>Bacteria</taxon>
        <taxon>Bacillati</taxon>
        <taxon>Bacillota</taxon>
        <taxon>Clostridia</taxon>
        <taxon>Lachnospirales</taxon>
        <taxon>Lachnospiraceae</taxon>
        <taxon>Hominisplanchenecus</taxon>
    </lineage>
</organism>
<gene>
    <name evidence="1" type="ORF">E5357_09365</name>
</gene>
<evidence type="ECO:0000313" key="1">
    <source>
        <dbReference type="EMBL" id="TGX98288.1"/>
    </source>
</evidence>
<proteinExistence type="predicted"/>
<keyword evidence="2" id="KW-1185">Reference proteome</keyword>
<protein>
    <submittedName>
        <fullName evidence="1">Polysaccharide biosynthesis protein</fullName>
    </submittedName>
</protein>
<reference evidence="1" key="1">
    <citation type="submission" date="2019-04" db="EMBL/GenBank/DDBJ databases">
        <title>Microbes associate with the intestines of laboratory mice.</title>
        <authorList>
            <person name="Navarre W."/>
            <person name="Wong E."/>
            <person name="Huang K."/>
            <person name="Tropini C."/>
            <person name="Ng K."/>
            <person name="Yu B."/>
        </authorList>
    </citation>
    <scope>NUCLEOTIDE SEQUENCE</scope>
    <source>
        <strain evidence="1">NM72_1-8</strain>
    </source>
</reference>
<accession>A0AC61QYD3</accession>
<sequence length="512" mass="55684">MNQKRVILQGAFVLTIVGFVSRIIGFFYRIFLSHAIGAEGVGIYQLIFPVYTMAFSLTAAGIQTAISKNVSEKMALGDKKGARNTFFAGLILTTCGTLFVSLFLYHGAGWISSAFLKETRCESLVRMLAFALPFAGIHSCVGGYYFGLKKTHVPAISQLVEQAARVSASYLVYIIFLEKGIRPTPVLAVIGLIFEELASALFSLTAAALHFGKTKISSLASKSSLPFTGILKISLPLTANRLLINLLLSVEAICIPLRLQLAGLSVSSALSIYGVLTGMALPLVLFPSAITNSISVMLLPTVSEAQAAGSQRQISRTLENTIQYCLILGILCTGIFLCFGESMGRVLFASSLAGKFILILAWICPFLYLGTTLTSILNGMGKAVTTFWQNTVSLLIRILFVWFAIPRFGVAGYLWGILVSQLLSAALALFVLSRHVPFHFDSLGWIVKPLAALSVSVGIMLFFRSCLLYIPWKILPVLEMFLSILILCAVYIGIMFFSQIYILLRGRGIIKA</sequence>
<name>A0AC61QYD3_9FIRM</name>